<evidence type="ECO:0000313" key="2">
    <source>
        <dbReference type="Proteomes" id="UP001054945"/>
    </source>
</evidence>
<keyword evidence="2" id="KW-1185">Reference proteome</keyword>
<name>A0AAV4MSS4_CAEEX</name>
<dbReference type="AlphaFoldDB" id="A0AAV4MSS4"/>
<dbReference type="Proteomes" id="UP001054945">
    <property type="component" value="Unassembled WGS sequence"/>
</dbReference>
<gene>
    <name evidence="1" type="ORF">CEXT_773281</name>
</gene>
<accession>A0AAV4MSS4</accession>
<protein>
    <submittedName>
        <fullName evidence="1">Uncharacterized protein</fullName>
    </submittedName>
</protein>
<comment type="caution">
    <text evidence="1">The sequence shown here is derived from an EMBL/GenBank/DDBJ whole genome shotgun (WGS) entry which is preliminary data.</text>
</comment>
<evidence type="ECO:0000313" key="1">
    <source>
        <dbReference type="EMBL" id="GIX75517.1"/>
    </source>
</evidence>
<reference evidence="1 2" key="1">
    <citation type="submission" date="2021-06" db="EMBL/GenBank/DDBJ databases">
        <title>Caerostris extrusa draft genome.</title>
        <authorList>
            <person name="Kono N."/>
            <person name="Arakawa K."/>
        </authorList>
    </citation>
    <scope>NUCLEOTIDE SEQUENCE [LARGE SCALE GENOMIC DNA]</scope>
</reference>
<proteinExistence type="predicted"/>
<dbReference type="EMBL" id="BPLR01002595">
    <property type="protein sequence ID" value="GIX75517.1"/>
    <property type="molecule type" value="Genomic_DNA"/>
</dbReference>
<sequence length="73" mass="8573">MCRAGIVPCRKFRRELSTFSNVSVMEGCYDKSKRDRNKKGTVVQENLDNYVEIPDFEDFVLKKMMAYDETIIL</sequence>
<organism evidence="1 2">
    <name type="scientific">Caerostris extrusa</name>
    <name type="common">Bark spider</name>
    <name type="synonym">Caerostris bankana</name>
    <dbReference type="NCBI Taxonomy" id="172846"/>
    <lineage>
        <taxon>Eukaryota</taxon>
        <taxon>Metazoa</taxon>
        <taxon>Ecdysozoa</taxon>
        <taxon>Arthropoda</taxon>
        <taxon>Chelicerata</taxon>
        <taxon>Arachnida</taxon>
        <taxon>Araneae</taxon>
        <taxon>Araneomorphae</taxon>
        <taxon>Entelegynae</taxon>
        <taxon>Araneoidea</taxon>
        <taxon>Araneidae</taxon>
        <taxon>Caerostris</taxon>
    </lineage>
</organism>